<keyword evidence="2" id="KW-1185">Reference proteome</keyword>
<protein>
    <submittedName>
        <fullName evidence="1">Uncharacterized protein</fullName>
    </submittedName>
</protein>
<dbReference type="RefSeq" id="WP_380056022.1">
    <property type="nucleotide sequence ID" value="NZ_JBHSWB010000001.1"/>
</dbReference>
<name>A0ABW1ZIU0_9DEIO</name>
<reference evidence="2" key="1">
    <citation type="journal article" date="2019" name="Int. J. Syst. Evol. Microbiol.">
        <title>The Global Catalogue of Microorganisms (GCM) 10K type strain sequencing project: providing services to taxonomists for standard genome sequencing and annotation.</title>
        <authorList>
            <consortium name="The Broad Institute Genomics Platform"/>
            <consortium name="The Broad Institute Genome Sequencing Center for Infectious Disease"/>
            <person name="Wu L."/>
            <person name="Ma J."/>
        </authorList>
    </citation>
    <scope>NUCLEOTIDE SEQUENCE [LARGE SCALE GENOMIC DNA]</scope>
    <source>
        <strain evidence="2">CCUG 63830</strain>
    </source>
</reference>
<comment type="caution">
    <text evidence="1">The sequence shown here is derived from an EMBL/GenBank/DDBJ whole genome shotgun (WGS) entry which is preliminary data.</text>
</comment>
<sequence>MFSLAPLLLIAVIVASRFLTNEGFLDQLFGTSGVVTQNLGPTPPRF</sequence>
<gene>
    <name evidence="1" type="ORF">ACFP90_10980</name>
</gene>
<dbReference type="EMBL" id="JBHSWB010000001">
    <property type="protein sequence ID" value="MFC6660811.1"/>
    <property type="molecule type" value="Genomic_DNA"/>
</dbReference>
<proteinExistence type="predicted"/>
<accession>A0ABW1ZIU0</accession>
<dbReference type="Proteomes" id="UP001596317">
    <property type="component" value="Unassembled WGS sequence"/>
</dbReference>
<evidence type="ECO:0000313" key="2">
    <source>
        <dbReference type="Proteomes" id="UP001596317"/>
    </source>
</evidence>
<organism evidence="1 2">
    <name type="scientific">Deinococcus multiflagellatus</name>
    <dbReference type="NCBI Taxonomy" id="1656887"/>
    <lineage>
        <taxon>Bacteria</taxon>
        <taxon>Thermotogati</taxon>
        <taxon>Deinococcota</taxon>
        <taxon>Deinococci</taxon>
        <taxon>Deinococcales</taxon>
        <taxon>Deinococcaceae</taxon>
        <taxon>Deinococcus</taxon>
    </lineage>
</organism>
<evidence type="ECO:0000313" key="1">
    <source>
        <dbReference type="EMBL" id="MFC6660811.1"/>
    </source>
</evidence>